<dbReference type="SUPFAM" id="SSF48452">
    <property type="entry name" value="TPR-like"/>
    <property type="match status" value="1"/>
</dbReference>
<dbReference type="InterPro" id="IPR011990">
    <property type="entry name" value="TPR-like_helical_dom_sf"/>
</dbReference>
<sequence>MSRSPSSNPLAPEQRDLLKVLAHTYLQYGLAEKAAVLLHAMHAMDSSDRHVVKSLAYAYLRSDRPHEALLLLDSLAEIGNHGEDVFLLRSLAYSRTGRRADAARSMRCFVGARAGVTESGSR</sequence>
<protein>
    <submittedName>
        <fullName evidence="1">Uncharacterized protein</fullName>
    </submittedName>
</protein>
<dbReference type="RefSeq" id="WP_283440625.1">
    <property type="nucleotide sequence ID" value="NZ_FXUL01000001.1"/>
</dbReference>
<keyword evidence="2" id="KW-1185">Reference proteome</keyword>
<evidence type="ECO:0000313" key="2">
    <source>
        <dbReference type="Proteomes" id="UP001158049"/>
    </source>
</evidence>
<dbReference type="EMBL" id="FXUL01000001">
    <property type="protein sequence ID" value="SMP45124.1"/>
    <property type="molecule type" value="Genomic_DNA"/>
</dbReference>
<name>A0ABY1PSB3_9BURK</name>
<reference evidence="1 2" key="1">
    <citation type="submission" date="2017-05" db="EMBL/GenBank/DDBJ databases">
        <authorList>
            <person name="Varghese N."/>
            <person name="Submissions S."/>
        </authorList>
    </citation>
    <scope>NUCLEOTIDE SEQUENCE [LARGE SCALE GENOMIC DNA]</scope>
    <source>
        <strain evidence="1 2">DSM 26001</strain>
    </source>
</reference>
<accession>A0ABY1PSB3</accession>
<dbReference type="Proteomes" id="UP001158049">
    <property type="component" value="Unassembled WGS sequence"/>
</dbReference>
<comment type="caution">
    <text evidence="1">The sequence shown here is derived from an EMBL/GenBank/DDBJ whole genome shotgun (WGS) entry which is preliminary data.</text>
</comment>
<evidence type="ECO:0000313" key="1">
    <source>
        <dbReference type="EMBL" id="SMP45124.1"/>
    </source>
</evidence>
<proteinExistence type="predicted"/>
<dbReference type="Gene3D" id="1.25.40.10">
    <property type="entry name" value="Tetratricopeptide repeat domain"/>
    <property type="match status" value="1"/>
</dbReference>
<organism evidence="1 2">
    <name type="scientific">Noviherbaspirillum suwonense</name>
    <dbReference type="NCBI Taxonomy" id="1224511"/>
    <lineage>
        <taxon>Bacteria</taxon>
        <taxon>Pseudomonadati</taxon>
        <taxon>Pseudomonadota</taxon>
        <taxon>Betaproteobacteria</taxon>
        <taxon>Burkholderiales</taxon>
        <taxon>Oxalobacteraceae</taxon>
        <taxon>Noviherbaspirillum</taxon>
    </lineage>
</organism>
<gene>
    <name evidence="1" type="ORF">SAMN06295970_101482</name>
</gene>